<dbReference type="Proteomes" id="UP000002730">
    <property type="component" value="Chromosome"/>
</dbReference>
<reference evidence="2 3" key="1">
    <citation type="submission" date="2010-08" db="EMBL/GenBank/DDBJ databases">
        <title>Complete sequence of Clostridium cellulovorans 743B.</title>
        <authorList>
            <consortium name="US DOE Joint Genome Institute"/>
            <person name="Lucas S."/>
            <person name="Copeland A."/>
            <person name="Lapidus A."/>
            <person name="Cheng J.-F."/>
            <person name="Bruce D."/>
            <person name="Goodwin L."/>
            <person name="Pitluck S."/>
            <person name="Chertkov O."/>
            <person name="Detter J.C."/>
            <person name="Han C."/>
            <person name="Tapia R."/>
            <person name="Land M."/>
            <person name="Hauser L."/>
            <person name="Chang Y.-J."/>
            <person name="Jeffries C."/>
            <person name="Kyrpides N."/>
            <person name="Ivanova N."/>
            <person name="Mikhailova N."/>
            <person name="Hemme C.L."/>
            <person name="Woyke T."/>
        </authorList>
    </citation>
    <scope>NUCLEOTIDE SEQUENCE [LARGE SCALE GENOMIC DNA]</scope>
    <source>
        <strain evidence="3">ATCC 35296 / DSM 3052 / OCM 3 / 743B</strain>
    </source>
</reference>
<name>D9SWL8_CLOC7</name>
<dbReference type="Pfam" id="PF14028">
    <property type="entry name" value="Lant_dehydr_C"/>
    <property type="match status" value="1"/>
</dbReference>
<proteinExistence type="predicted"/>
<dbReference type="InterPro" id="IPR023809">
    <property type="entry name" value="Thiopep_bacteriocin_synth_dom"/>
</dbReference>
<dbReference type="STRING" id="573061.Clocel_3629"/>
<dbReference type="AlphaFoldDB" id="D9SWL8"/>
<dbReference type="eggNOG" id="COG0778">
    <property type="taxonomic scope" value="Bacteria"/>
</dbReference>
<evidence type="ECO:0000313" key="2">
    <source>
        <dbReference type="EMBL" id="ADL53300.1"/>
    </source>
</evidence>
<dbReference type="OrthoDB" id="1273722at2"/>
<keyword evidence="3" id="KW-1185">Reference proteome</keyword>
<dbReference type="RefSeq" id="WP_010073633.1">
    <property type="nucleotide sequence ID" value="NC_014393.1"/>
</dbReference>
<organism evidence="2 3">
    <name type="scientific">Clostridium cellulovorans (strain ATCC 35296 / DSM 3052 / OCM 3 / 743B)</name>
    <dbReference type="NCBI Taxonomy" id="573061"/>
    <lineage>
        <taxon>Bacteria</taxon>
        <taxon>Bacillati</taxon>
        <taxon>Bacillota</taxon>
        <taxon>Clostridia</taxon>
        <taxon>Eubacteriales</taxon>
        <taxon>Clostridiaceae</taxon>
        <taxon>Clostridium</taxon>
    </lineage>
</organism>
<dbReference type="EMBL" id="CP002160">
    <property type="protein sequence ID" value="ADL53300.1"/>
    <property type="molecule type" value="Genomic_DNA"/>
</dbReference>
<dbReference type="HOGENOM" id="CLU_073591_0_0_9"/>
<feature type="domain" description="Thiopeptide-type bacteriocin biosynthesis" evidence="1">
    <location>
        <begin position="3"/>
        <end position="268"/>
    </location>
</feature>
<evidence type="ECO:0000259" key="1">
    <source>
        <dbReference type="Pfam" id="PF14028"/>
    </source>
</evidence>
<accession>D9SWL8</accession>
<protein>
    <recommendedName>
        <fullName evidence="1">Thiopeptide-type bacteriocin biosynthesis domain-containing protein</fullName>
    </recommendedName>
</protein>
<gene>
    <name evidence="2" type="ordered locus">Clocel_3629</name>
</gene>
<dbReference type="KEGG" id="ccb:Clocel_3629"/>
<sequence>MIWHTIYIYCHETVKQEELMVKLKRILDKSKEKWFFIKYWHGGPHVRLRFQEQDEQFRVELEEEIKNFFKNNKVNNVDRDVFYSFNNFDGEDVDPDTLPWYESGDYFYTEYIPEIRRYGEGNILEMNESIFHASSLLALKVFEKALSYNSRIVLAAYIIKRILSETISLDMDFLDQYQAYWKSMAGKLKKENTQALQKIMHMVMEEQLPFSFLEENIDMLIDNMIILKQELAMDEFKYVLSSQIHMMNNRISVTPELEYVISKNMREYIYEKMEACR</sequence>
<evidence type="ECO:0000313" key="3">
    <source>
        <dbReference type="Proteomes" id="UP000002730"/>
    </source>
</evidence>